<comment type="subcellular location">
    <subcellularLocation>
        <location evidence="1">Endomembrane system</location>
    </subcellularLocation>
</comment>
<dbReference type="GO" id="GO:0031902">
    <property type="term" value="C:late endosome membrane"/>
    <property type="evidence" value="ECO:0007669"/>
    <property type="project" value="InterPro"/>
</dbReference>
<evidence type="ECO:0000256" key="2">
    <source>
        <dbReference type="ARBA" id="ARBA00022707"/>
    </source>
</evidence>
<dbReference type="SMART" id="SM01262">
    <property type="entry name" value="LAMTOR"/>
    <property type="match status" value="1"/>
</dbReference>
<accession>A0AA39V3R3</accession>
<keyword evidence="3" id="KW-0472">Membrane</keyword>
<keyword evidence="5" id="KW-0449">Lipoprotein</keyword>
<dbReference type="GO" id="GO:0045121">
    <property type="term" value="C:membrane raft"/>
    <property type="evidence" value="ECO:0007669"/>
    <property type="project" value="InterPro"/>
</dbReference>
<dbReference type="Pfam" id="PF15454">
    <property type="entry name" value="LAMTOR"/>
    <property type="match status" value="1"/>
</dbReference>
<evidence type="ECO:0000256" key="1">
    <source>
        <dbReference type="ARBA" id="ARBA00004308"/>
    </source>
</evidence>
<dbReference type="EMBL" id="JAFEKC020000004">
    <property type="protein sequence ID" value="KAK0514948.1"/>
    <property type="molecule type" value="Genomic_DNA"/>
</dbReference>
<evidence type="ECO:0000313" key="7">
    <source>
        <dbReference type="EMBL" id="KAK0514948.1"/>
    </source>
</evidence>
<evidence type="ECO:0000256" key="3">
    <source>
        <dbReference type="ARBA" id="ARBA00023136"/>
    </source>
</evidence>
<dbReference type="GO" id="GO:0032008">
    <property type="term" value="P:positive regulation of TOR signaling"/>
    <property type="evidence" value="ECO:0007669"/>
    <property type="project" value="InterPro"/>
</dbReference>
<dbReference type="Proteomes" id="UP001166286">
    <property type="component" value="Unassembled WGS sequence"/>
</dbReference>
<gene>
    <name evidence="7" type="ORF">JMJ35_002327</name>
</gene>
<evidence type="ECO:0000313" key="8">
    <source>
        <dbReference type="Proteomes" id="UP001166286"/>
    </source>
</evidence>
<evidence type="ECO:0000256" key="4">
    <source>
        <dbReference type="ARBA" id="ARBA00023139"/>
    </source>
</evidence>
<reference evidence="7" key="1">
    <citation type="submission" date="2023-03" db="EMBL/GenBank/DDBJ databases">
        <title>Complete genome of Cladonia borealis.</title>
        <authorList>
            <person name="Park H."/>
        </authorList>
    </citation>
    <scope>NUCLEOTIDE SEQUENCE</scope>
    <source>
        <strain evidence="7">ANT050790</strain>
    </source>
</reference>
<protein>
    <submittedName>
        <fullName evidence="7">Uncharacterized protein</fullName>
    </submittedName>
</protein>
<keyword evidence="8" id="KW-1185">Reference proteome</keyword>
<proteinExistence type="predicted"/>
<comment type="caution">
    <text evidence="7">The sequence shown here is derived from an EMBL/GenBank/DDBJ whole genome shotgun (WGS) entry which is preliminary data.</text>
</comment>
<dbReference type="GO" id="GO:0071986">
    <property type="term" value="C:Ragulator complex"/>
    <property type="evidence" value="ECO:0007669"/>
    <property type="project" value="InterPro"/>
</dbReference>
<keyword evidence="2" id="KW-0519">Myristate</keyword>
<dbReference type="GO" id="GO:0001919">
    <property type="term" value="P:regulation of receptor recycling"/>
    <property type="evidence" value="ECO:0007669"/>
    <property type="project" value="InterPro"/>
</dbReference>
<keyword evidence="4" id="KW-0564">Palmitate</keyword>
<dbReference type="InterPro" id="IPR028209">
    <property type="entry name" value="LAMTOR1/MEH1"/>
</dbReference>
<dbReference type="GO" id="GO:0071230">
    <property type="term" value="P:cellular response to amino acid stimulus"/>
    <property type="evidence" value="ECO:0007669"/>
    <property type="project" value="InterPro"/>
</dbReference>
<sequence>MGACSSCLGFGRARGDVENPETSRLLHDDPYRSQYGTDQNRRRAQDEPDPTEMTPQEREAQQRICHAMSDDVVDVSSTLPRMSNVDGRGLANEIFRAETPTSEPAPAKGIKIEHNGRVNQEEAAYKSVKRIKTHRAQNDLTNNDNWEAAKVVMG</sequence>
<feature type="region of interest" description="Disordered" evidence="6">
    <location>
        <begin position="1"/>
        <end position="61"/>
    </location>
</feature>
<dbReference type="GO" id="GO:0016197">
    <property type="term" value="P:endosomal transport"/>
    <property type="evidence" value="ECO:0007669"/>
    <property type="project" value="InterPro"/>
</dbReference>
<dbReference type="GO" id="GO:0043410">
    <property type="term" value="P:positive regulation of MAPK cascade"/>
    <property type="evidence" value="ECO:0007669"/>
    <property type="project" value="InterPro"/>
</dbReference>
<evidence type="ECO:0000256" key="5">
    <source>
        <dbReference type="ARBA" id="ARBA00023288"/>
    </source>
</evidence>
<evidence type="ECO:0000256" key="6">
    <source>
        <dbReference type="SAM" id="MobiDB-lite"/>
    </source>
</evidence>
<organism evidence="7 8">
    <name type="scientific">Cladonia borealis</name>
    <dbReference type="NCBI Taxonomy" id="184061"/>
    <lineage>
        <taxon>Eukaryota</taxon>
        <taxon>Fungi</taxon>
        <taxon>Dikarya</taxon>
        <taxon>Ascomycota</taxon>
        <taxon>Pezizomycotina</taxon>
        <taxon>Lecanoromycetes</taxon>
        <taxon>OSLEUM clade</taxon>
        <taxon>Lecanoromycetidae</taxon>
        <taxon>Lecanorales</taxon>
        <taxon>Lecanorineae</taxon>
        <taxon>Cladoniaceae</taxon>
        <taxon>Cladonia</taxon>
    </lineage>
</organism>
<dbReference type="AlphaFoldDB" id="A0AA39V3R3"/>
<name>A0AA39V3R3_9LECA</name>